<dbReference type="Pfam" id="PF00551">
    <property type="entry name" value="Formyl_trans_N"/>
    <property type="match status" value="1"/>
</dbReference>
<evidence type="ECO:0000256" key="5">
    <source>
        <dbReference type="SAM" id="MobiDB-lite"/>
    </source>
</evidence>
<accession>A0A557RK81</accession>
<dbReference type="RefSeq" id="WP_144347788.1">
    <property type="nucleotide sequence ID" value="NZ_VMKP01000002.1"/>
</dbReference>
<dbReference type="GO" id="GO:0004644">
    <property type="term" value="F:phosphoribosylglycinamide formyltransferase activity"/>
    <property type="evidence" value="ECO:0007669"/>
    <property type="project" value="UniProtKB-UniRule"/>
</dbReference>
<sequence length="223" mass="23670">MSDTGGFRIAVLISGSGTNLQAIIDAVQAGRIAAHVGRVISNRPDAGGLERAAAAGIATEVIDHRDFERREAYDQALADRLEAARPDLIVLAGFMRILGAAFVARFTGRLINIHPSLLPAYRGLHTHERAIAAGERQHGCSVHYVIPELDAGPVIAQAAVPIHPDDDAARLAQRVQAMEHVLYPQVVGWIADGRVQLGDGGVRHDGRIPPHPPCLTPTAATPG</sequence>
<organism evidence="7 8">
    <name type="scientific">Spiribacter aquaticus</name>
    <dbReference type="NCBI Taxonomy" id="1935996"/>
    <lineage>
        <taxon>Bacteria</taxon>
        <taxon>Pseudomonadati</taxon>
        <taxon>Pseudomonadota</taxon>
        <taxon>Gammaproteobacteria</taxon>
        <taxon>Chromatiales</taxon>
        <taxon>Ectothiorhodospiraceae</taxon>
        <taxon>Spiribacter</taxon>
    </lineage>
</organism>
<dbReference type="PANTHER" id="PTHR43369">
    <property type="entry name" value="PHOSPHORIBOSYLGLYCINAMIDE FORMYLTRANSFERASE"/>
    <property type="match status" value="1"/>
</dbReference>
<dbReference type="EC" id="2.1.2.2" evidence="4"/>
<keyword evidence="2 4" id="KW-0808">Transferase</keyword>
<keyword evidence="3 4" id="KW-0658">Purine biosynthesis</keyword>
<dbReference type="GO" id="GO:0006189">
    <property type="term" value="P:'de novo' IMP biosynthetic process"/>
    <property type="evidence" value="ECO:0007669"/>
    <property type="project" value="UniProtKB-UniRule"/>
</dbReference>
<evidence type="ECO:0000259" key="6">
    <source>
        <dbReference type="Pfam" id="PF00551"/>
    </source>
</evidence>
<protein>
    <recommendedName>
        <fullName evidence="4">Phosphoribosylglycinamide formyltransferase</fullName>
        <ecNumber evidence="4">2.1.2.2</ecNumber>
    </recommendedName>
    <alternativeName>
        <fullName evidence="4">5'-phosphoribosylglycinamide transformylase</fullName>
    </alternativeName>
    <alternativeName>
        <fullName evidence="4">GAR transformylase</fullName>
        <shortName evidence="4">GART</shortName>
    </alternativeName>
</protein>
<keyword evidence="8" id="KW-1185">Reference proteome</keyword>
<comment type="similarity">
    <text evidence="4">Belongs to the GART family.</text>
</comment>
<dbReference type="AlphaFoldDB" id="A0A557RK81"/>
<feature type="region of interest" description="Disordered" evidence="5">
    <location>
        <begin position="203"/>
        <end position="223"/>
    </location>
</feature>
<dbReference type="InterPro" id="IPR036477">
    <property type="entry name" value="Formyl_transf_N_sf"/>
</dbReference>
<comment type="catalytic activity">
    <reaction evidence="4">
        <text>N(1)-(5-phospho-beta-D-ribosyl)glycinamide + (6R)-10-formyltetrahydrofolate = N(2)-formyl-N(1)-(5-phospho-beta-D-ribosyl)glycinamide + (6S)-5,6,7,8-tetrahydrofolate + H(+)</text>
        <dbReference type="Rhea" id="RHEA:15053"/>
        <dbReference type="ChEBI" id="CHEBI:15378"/>
        <dbReference type="ChEBI" id="CHEBI:57453"/>
        <dbReference type="ChEBI" id="CHEBI:143788"/>
        <dbReference type="ChEBI" id="CHEBI:147286"/>
        <dbReference type="ChEBI" id="CHEBI:195366"/>
        <dbReference type="EC" id="2.1.2.2"/>
    </reaction>
</comment>
<feature type="site" description="Raises pKa of active site His" evidence="4">
    <location>
        <position position="150"/>
    </location>
</feature>
<dbReference type="UniPathway" id="UPA00074">
    <property type="reaction ID" value="UER00126"/>
</dbReference>
<reference evidence="7 8" key="1">
    <citation type="submission" date="2019-07" db="EMBL/GenBank/DDBJ databases">
        <title>Reclasification of Spiribacter aquaticus.</title>
        <authorList>
            <person name="Leon M.J."/>
            <person name="Sanchez-Porro C."/>
            <person name="Ventosa A."/>
        </authorList>
    </citation>
    <scope>NUCLEOTIDE SEQUENCE [LARGE SCALE GENOMIC DNA]</scope>
    <source>
        <strain evidence="7 8">SP30</strain>
    </source>
</reference>
<dbReference type="PANTHER" id="PTHR43369:SF2">
    <property type="entry name" value="PHOSPHORIBOSYLGLYCINAMIDE FORMYLTRANSFERASE"/>
    <property type="match status" value="1"/>
</dbReference>
<feature type="binding site" evidence="4">
    <location>
        <position position="70"/>
    </location>
    <ligand>
        <name>(6R)-10-formyltetrahydrofolate</name>
        <dbReference type="ChEBI" id="CHEBI:195366"/>
    </ligand>
</feature>
<dbReference type="InterPro" id="IPR004607">
    <property type="entry name" value="GART"/>
</dbReference>
<dbReference type="NCBIfam" id="TIGR00639">
    <property type="entry name" value="PurN"/>
    <property type="match status" value="1"/>
</dbReference>
<feature type="active site" description="Proton donor" evidence="4">
    <location>
        <position position="114"/>
    </location>
</feature>
<name>A0A557RK81_9GAMM</name>
<evidence type="ECO:0000256" key="4">
    <source>
        <dbReference type="HAMAP-Rule" id="MF_01930"/>
    </source>
</evidence>
<comment type="caution">
    <text evidence="7">The sequence shown here is derived from an EMBL/GenBank/DDBJ whole genome shotgun (WGS) entry which is preliminary data.</text>
</comment>
<comment type="function">
    <text evidence="4">Catalyzes the transfer of a formyl group from 10-formyltetrahydrofolate to 5-phospho-ribosyl-glycinamide (GAR), producing 5-phospho-ribosyl-N-formylglycinamide (FGAR) and tetrahydrofolate.</text>
</comment>
<dbReference type="EMBL" id="VMKP01000002">
    <property type="protein sequence ID" value="TVO65573.1"/>
    <property type="molecule type" value="Genomic_DNA"/>
</dbReference>
<feature type="binding site" evidence="4">
    <location>
        <position position="112"/>
    </location>
    <ligand>
        <name>(6R)-10-formyltetrahydrofolate</name>
        <dbReference type="ChEBI" id="CHEBI:195366"/>
    </ligand>
</feature>
<gene>
    <name evidence="4" type="primary">purN</name>
    <name evidence="7" type="ORF">FPL11_05775</name>
</gene>
<dbReference type="Proteomes" id="UP000316688">
    <property type="component" value="Unassembled WGS sequence"/>
</dbReference>
<comment type="pathway">
    <text evidence="1 4">Purine metabolism; IMP biosynthesis via de novo pathway; N(2)-formyl-N(1)-(5-phospho-D-ribosyl)glycinamide from N(1)-(5-phospho-D-ribosyl)glycinamide (10-formyl THF route): step 1/1.</text>
</comment>
<evidence type="ECO:0000313" key="7">
    <source>
        <dbReference type="EMBL" id="TVO65573.1"/>
    </source>
</evidence>
<dbReference type="InterPro" id="IPR002376">
    <property type="entry name" value="Formyl_transf_N"/>
</dbReference>
<feature type="domain" description="Formyl transferase N-terminal" evidence="6">
    <location>
        <begin position="8"/>
        <end position="187"/>
    </location>
</feature>
<evidence type="ECO:0000256" key="2">
    <source>
        <dbReference type="ARBA" id="ARBA00022679"/>
    </source>
</evidence>
<evidence type="ECO:0000313" key="8">
    <source>
        <dbReference type="Proteomes" id="UP000316688"/>
    </source>
</evidence>
<dbReference type="SUPFAM" id="SSF53328">
    <property type="entry name" value="Formyltransferase"/>
    <property type="match status" value="1"/>
</dbReference>
<dbReference type="CDD" id="cd08645">
    <property type="entry name" value="FMT_core_GART"/>
    <property type="match status" value="1"/>
</dbReference>
<feature type="binding site" evidence="4">
    <location>
        <begin position="17"/>
        <end position="19"/>
    </location>
    <ligand>
        <name>N(1)-(5-phospho-beta-D-ribosyl)glycinamide</name>
        <dbReference type="ChEBI" id="CHEBI:143788"/>
    </ligand>
</feature>
<evidence type="ECO:0000256" key="1">
    <source>
        <dbReference type="ARBA" id="ARBA00005054"/>
    </source>
</evidence>
<dbReference type="Gene3D" id="3.40.50.170">
    <property type="entry name" value="Formyl transferase, N-terminal domain"/>
    <property type="match status" value="1"/>
</dbReference>
<proteinExistence type="inferred from homology"/>
<dbReference type="HAMAP" id="MF_01930">
    <property type="entry name" value="PurN"/>
    <property type="match status" value="1"/>
</dbReference>
<evidence type="ECO:0000256" key="3">
    <source>
        <dbReference type="ARBA" id="ARBA00022755"/>
    </source>
</evidence>
<dbReference type="GO" id="GO:0005829">
    <property type="term" value="C:cytosol"/>
    <property type="evidence" value="ECO:0007669"/>
    <property type="project" value="TreeGrafter"/>
</dbReference>
<feature type="binding site" evidence="4">
    <location>
        <begin position="95"/>
        <end position="98"/>
    </location>
    <ligand>
        <name>(6R)-10-formyltetrahydrofolate</name>
        <dbReference type="ChEBI" id="CHEBI:195366"/>
    </ligand>
</feature>